<organism evidence="2 3">
    <name type="scientific">Trichinella papuae</name>
    <dbReference type="NCBI Taxonomy" id="268474"/>
    <lineage>
        <taxon>Eukaryota</taxon>
        <taxon>Metazoa</taxon>
        <taxon>Ecdysozoa</taxon>
        <taxon>Nematoda</taxon>
        <taxon>Enoplea</taxon>
        <taxon>Dorylaimia</taxon>
        <taxon>Trichinellida</taxon>
        <taxon>Trichinellidae</taxon>
        <taxon>Trichinella</taxon>
    </lineage>
</organism>
<dbReference type="PROSITE" id="PS00432">
    <property type="entry name" value="ACTINS_2"/>
    <property type="match status" value="1"/>
</dbReference>
<feature type="non-terminal residue" evidence="2">
    <location>
        <position position="1"/>
    </location>
</feature>
<dbReference type="InterPro" id="IPR004001">
    <property type="entry name" value="Actin_CS"/>
</dbReference>
<gene>
    <name evidence="2" type="ORF">T10_9502</name>
</gene>
<comment type="caution">
    <text evidence="2">The sequence shown here is derived from an EMBL/GenBank/DDBJ whole genome shotgun (WGS) entry which is preliminary data.</text>
</comment>
<accession>A0A0V1LZL0</accession>
<evidence type="ECO:0000256" key="1">
    <source>
        <dbReference type="ARBA" id="ARBA00023212"/>
    </source>
</evidence>
<sequence length="21" mass="2542">MWISKEEYDECGPAIVHRKCF</sequence>
<dbReference type="EMBL" id="JYDO01000690">
    <property type="protein sequence ID" value="KRZ64887.1"/>
    <property type="molecule type" value="Genomic_DNA"/>
</dbReference>
<evidence type="ECO:0000313" key="3">
    <source>
        <dbReference type="Proteomes" id="UP000054843"/>
    </source>
</evidence>
<dbReference type="SUPFAM" id="SSF53067">
    <property type="entry name" value="Actin-like ATPase domain"/>
    <property type="match status" value="1"/>
</dbReference>
<dbReference type="InterPro" id="IPR043129">
    <property type="entry name" value="ATPase_NBD"/>
</dbReference>
<keyword evidence="1" id="KW-0963">Cytoplasm</keyword>
<evidence type="ECO:0000313" key="2">
    <source>
        <dbReference type="EMBL" id="KRZ64887.1"/>
    </source>
</evidence>
<proteinExistence type="predicted"/>
<name>A0A0V1LZL0_9BILA</name>
<keyword evidence="1" id="KW-0206">Cytoskeleton</keyword>
<feature type="non-terminal residue" evidence="2">
    <location>
        <position position="21"/>
    </location>
</feature>
<keyword evidence="3" id="KW-1185">Reference proteome</keyword>
<dbReference type="Gene3D" id="3.30.420.40">
    <property type="match status" value="1"/>
</dbReference>
<dbReference type="Proteomes" id="UP000054843">
    <property type="component" value="Unassembled WGS sequence"/>
</dbReference>
<reference evidence="2 3" key="1">
    <citation type="submission" date="2015-01" db="EMBL/GenBank/DDBJ databases">
        <title>Evolution of Trichinella species and genotypes.</title>
        <authorList>
            <person name="Korhonen P.K."/>
            <person name="Edoardo P."/>
            <person name="Giuseppe L.R."/>
            <person name="Gasser R.B."/>
        </authorList>
    </citation>
    <scope>NUCLEOTIDE SEQUENCE [LARGE SCALE GENOMIC DNA]</scope>
    <source>
        <strain evidence="2">ISS1980</strain>
    </source>
</reference>
<protein>
    <submittedName>
        <fullName evidence="2">Actin-like protein</fullName>
    </submittedName>
</protein>
<dbReference type="AlphaFoldDB" id="A0A0V1LZL0"/>